<protein>
    <recommendedName>
        <fullName evidence="4">Synaptobrevin, longin-like domain protein</fullName>
    </recommendedName>
</protein>
<organism evidence="3">
    <name type="scientific">Tanacetum cinerariifolium</name>
    <name type="common">Dalmatian daisy</name>
    <name type="synonym">Chrysanthemum cinerariifolium</name>
    <dbReference type="NCBI Taxonomy" id="118510"/>
    <lineage>
        <taxon>Eukaryota</taxon>
        <taxon>Viridiplantae</taxon>
        <taxon>Streptophyta</taxon>
        <taxon>Embryophyta</taxon>
        <taxon>Tracheophyta</taxon>
        <taxon>Spermatophyta</taxon>
        <taxon>Magnoliopsida</taxon>
        <taxon>eudicotyledons</taxon>
        <taxon>Gunneridae</taxon>
        <taxon>Pentapetalae</taxon>
        <taxon>asterids</taxon>
        <taxon>campanulids</taxon>
        <taxon>Asterales</taxon>
        <taxon>Asteraceae</taxon>
        <taxon>Asteroideae</taxon>
        <taxon>Anthemideae</taxon>
        <taxon>Anthemidinae</taxon>
        <taxon>Tanacetum</taxon>
    </lineage>
</organism>
<evidence type="ECO:0008006" key="4">
    <source>
        <dbReference type="Google" id="ProtNLM"/>
    </source>
</evidence>
<keyword evidence="1" id="KW-0175">Coiled coil</keyword>
<comment type="caution">
    <text evidence="3">The sequence shown here is derived from an EMBL/GenBank/DDBJ whole genome shotgun (WGS) entry which is preliminary data.</text>
</comment>
<gene>
    <name evidence="3" type="ORF">Tci_551799</name>
</gene>
<name>A0A699INV2_TANCI</name>
<reference evidence="3" key="1">
    <citation type="journal article" date="2019" name="Sci. Rep.">
        <title>Draft genome of Tanacetum cinerariifolium, the natural source of mosquito coil.</title>
        <authorList>
            <person name="Yamashiro T."/>
            <person name="Shiraishi A."/>
            <person name="Satake H."/>
            <person name="Nakayama K."/>
        </authorList>
    </citation>
    <scope>NUCLEOTIDE SEQUENCE</scope>
</reference>
<evidence type="ECO:0000313" key="3">
    <source>
        <dbReference type="EMBL" id="GEZ79826.1"/>
    </source>
</evidence>
<dbReference type="AlphaFoldDB" id="A0A699INV2"/>
<evidence type="ECO:0000256" key="1">
    <source>
        <dbReference type="SAM" id="Coils"/>
    </source>
</evidence>
<dbReference type="EMBL" id="BKCJ010325040">
    <property type="protein sequence ID" value="GEZ79826.1"/>
    <property type="molecule type" value="Genomic_DNA"/>
</dbReference>
<accession>A0A699INV2</accession>
<proteinExistence type="predicted"/>
<evidence type="ECO:0000256" key="2">
    <source>
        <dbReference type="SAM" id="MobiDB-lite"/>
    </source>
</evidence>
<sequence>MNTASGDVTRLQALVDKKRIVITEEVVCEILQFNDAEGVICLPNEDIFTGLARMGYEKPSTKLTFYKAFFSTQWKFFIHTILHSLSAKRTSWNEFSSTMASALICLSSGDDVQEHAAEEVATEVVPPIPTSPSSSPVIPSLPPHQSPCLPQPQDAKGSSHLFHQVLDTCSALVLRVEGLENADAAQQLEIVKLKARVKKLEKLNQVKSSKLRRLKKVGTSQCVESSDDVENVFNQGRNIVDMDQDEGIELVVDHEKDVEVKGRHADIQAEIYNIDLDHSSKVLSIQEDDTEVQEAVEVVTTAKLITEVVTAATTQVVAASTPIPAAKPKILKIAAAPAVSTRIRKGVLIRDPEEELHTDTPAETPTVKDKGKGILIEVTKPMKKKDQVEMDVEYAKKLQEELDQEHEEAYKQIDWNAALDHVQSKEPQYIKRYHRIKKKPQSESEARKNMISYLKNTKGYKMEFFKGKTYDQILPIFQARFDANMKFLFKSREEMEKEDEEIIKSINETPVQKAAKRRKLSKEAQEANDLKKRLEIIQDEDDDVFVEATPLAQKVPDVDYQVVVIDNKPKYKIIRADDTHQFYIYFTTLLKNFDREDLETLWKIVRDRFSTSKPTNFSDEYLLLTLKTMFGELDRQDAIWRNQMSVHGLALVKRCKLLTSCGVHVIILSTVQLFLLVERRYPLLRFTLEQLVNVARLQVKEESEMSLELLRFTRQQLREYQQR</sequence>
<feature type="coiled-coil region" evidence="1">
    <location>
        <begin position="513"/>
        <end position="540"/>
    </location>
</feature>
<feature type="coiled-coil region" evidence="1">
    <location>
        <begin position="190"/>
        <end position="217"/>
    </location>
</feature>
<feature type="region of interest" description="Disordered" evidence="2">
    <location>
        <begin position="126"/>
        <end position="154"/>
    </location>
</feature>